<sequence>MDQIFYLTKAKKMDDQATDASSLEANYHTILAIHELERRGAEAHEAGHDKAAKVLIRTASLLRATVPFPIPTRQM</sequence>
<gene>
    <name evidence="1" type="ORF">GWK16_14510</name>
</gene>
<proteinExistence type="predicted"/>
<name>A0A848EG78_9PROT</name>
<dbReference type="RefSeq" id="WP_170054674.1">
    <property type="nucleotide sequence ID" value="NZ_JABBKX010000004.1"/>
</dbReference>
<accession>A0A848EG78</accession>
<keyword evidence="2" id="KW-1185">Reference proteome</keyword>
<reference evidence="1 2" key="1">
    <citation type="submission" date="2020-03" db="EMBL/GenBank/DDBJ databases">
        <authorList>
            <person name="Sun Q."/>
        </authorList>
    </citation>
    <scope>NUCLEOTIDE SEQUENCE [LARGE SCALE GENOMIC DNA]</scope>
    <source>
        <strain evidence="1 2">JC162</strain>
    </source>
</reference>
<protein>
    <submittedName>
        <fullName evidence="1">Uncharacterized protein</fullName>
    </submittedName>
</protein>
<evidence type="ECO:0000313" key="2">
    <source>
        <dbReference type="Proteomes" id="UP000548582"/>
    </source>
</evidence>
<evidence type="ECO:0000313" key="1">
    <source>
        <dbReference type="EMBL" id="NMJ42457.1"/>
    </source>
</evidence>
<dbReference type="Proteomes" id="UP000548582">
    <property type="component" value="Unassembled WGS sequence"/>
</dbReference>
<organism evidence="1 2">
    <name type="scientific">Neoroseomonas marina</name>
    <dbReference type="NCBI Taxonomy" id="1232220"/>
    <lineage>
        <taxon>Bacteria</taxon>
        <taxon>Pseudomonadati</taxon>
        <taxon>Pseudomonadota</taxon>
        <taxon>Alphaproteobacteria</taxon>
        <taxon>Acetobacterales</taxon>
        <taxon>Acetobacteraceae</taxon>
        <taxon>Neoroseomonas</taxon>
    </lineage>
</organism>
<dbReference type="EMBL" id="JABBKX010000004">
    <property type="protein sequence ID" value="NMJ42457.1"/>
    <property type="molecule type" value="Genomic_DNA"/>
</dbReference>
<dbReference type="AlphaFoldDB" id="A0A848EG78"/>
<comment type="caution">
    <text evidence="1">The sequence shown here is derived from an EMBL/GenBank/DDBJ whole genome shotgun (WGS) entry which is preliminary data.</text>
</comment>